<dbReference type="InterPro" id="IPR003126">
    <property type="entry name" value="Znf_UBR"/>
</dbReference>
<comment type="caution">
    <text evidence="13">The sequence shown here is derived from an EMBL/GenBank/DDBJ whole genome shotgun (WGS) entry which is preliminary data.</text>
</comment>
<evidence type="ECO:0000256" key="11">
    <source>
        <dbReference type="SAM" id="MobiDB-lite"/>
    </source>
</evidence>
<accession>A0ABR0CX87</accession>
<keyword evidence="7 10" id="KW-0862">Zinc</keyword>
<dbReference type="CDD" id="cd16482">
    <property type="entry name" value="RING-H2_UBR1-like"/>
    <property type="match status" value="1"/>
</dbReference>
<protein>
    <recommendedName>
        <fullName evidence="10">E3 ubiquitin-protein ligase</fullName>
        <ecNumber evidence="10">2.3.2.27</ecNumber>
    </recommendedName>
</protein>
<evidence type="ECO:0000313" key="14">
    <source>
        <dbReference type="Proteomes" id="UP001291926"/>
    </source>
</evidence>
<evidence type="ECO:0000256" key="8">
    <source>
        <dbReference type="ARBA" id="ARBA00046341"/>
    </source>
</evidence>
<feature type="compositionally biased region" description="Polar residues" evidence="11">
    <location>
        <begin position="1427"/>
        <end position="1452"/>
    </location>
</feature>
<dbReference type="InterPro" id="IPR007736">
    <property type="entry name" value="Caleosin-related"/>
</dbReference>
<feature type="zinc finger region" description="UBR-type" evidence="9">
    <location>
        <begin position="297"/>
        <end position="367"/>
    </location>
</feature>
<dbReference type="InterPro" id="IPR039164">
    <property type="entry name" value="UBR1-like"/>
</dbReference>
<evidence type="ECO:0000256" key="7">
    <source>
        <dbReference type="ARBA" id="ARBA00022833"/>
    </source>
</evidence>
<comment type="pathway">
    <text evidence="10">Protein modification; protein ubiquitination.</text>
</comment>
<keyword evidence="4 10" id="KW-0479">Metal-binding</keyword>
<dbReference type="Pfam" id="PF18995">
    <property type="entry name" value="PRT6_C"/>
    <property type="match status" value="1"/>
</dbReference>
<dbReference type="Pfam" id="PF02207">
    <property type="entry name" value="zf-UBR"/>
    <property type="match status" value="1"/>
</dbReference>
<dbReference type="EC" id="2.3.2.27" evidence="10"/>
<dbReference type="Pfam" id="PF05042">
    <property type="entry name" value="Caleosin"/>
    <property type="match status" value="1"/>
</dbReference>
<feature type="region of interest" description="Disordered" evidence="11">
    <location>
        <begin position="1346"/>
        <end position="1370"/>
    </location>
</feature>
<evidence type="ECO:0000256" key="2">
    <source>
        <dbReference type="ARBA" id="ARBA00006765"/>
    </source>
</evidence>
<dbReference type="InterPro" id="IPR055194">
    <property type="entry name" value="UBR1-like_WH"/>
</dbReference>
<comment type="similarity">
    <text evidence="2">Belongs to the caleosin family.</text>
</comment>
<dbReference type="SUPFAM" id="SSF46785">
    <property type="entry name" value="Winged helix' DNA-binding domain"/>
    <property type="match status" value="1"/>
</dbReference>
<gene>
    <name evidence="13" type="ORF">RD792_011814</name>
</gene>
<dbReference type="PROSITE" id="PS51157">
    <property type="entry name" value="ZF_UBR"/>
    <property type="match status" value="1"/>
</dbReference>
<dbReference type="Pfam" id="PF22960">
    <property type="entry name" value="WHD_UBR1"/>
    <property type="match status" value="1"/>
</dbReference>
<keyword evidence="3 10" id="KW-0808">Transferase</keyword>
<dbReference type="InterPro" id="IPR036390">
    <property type="entry name" value="WH_DNA-bd_sf"/>
</dbReference>
<dbReference type="EMBL" id="JAYDYQ010002685">
    <property type="protein sequence ID" value="KAK4480953.1"/>
    <property type="molecule type" value="Genomic_DNA"/>
</dbReference>
<keyword evidence="5 10" id="KW-0863">Zinc-finger</keyword>
<evidence type="ECO:0000256" key="9">
    <source>
        <dbReference type="PROSITE-ProRule" id="PRU00508"/>
    </source>
</evidence>
<feature type="compositionally biased region" description="Basic and acidic residues" evidence="11">
    <location>
        <begin position="1346"/>
        <end position="1362"/>
    </location>
</feature>
<feature type="region of interest" description="Disordered" evidence="11">
    <location>
        <begin position="1572"/>
        <end position="1591"/>
    </location>
</feature>
<evidence type="ECO:0000256" key="5">
    <source>
        <dbReference type="ARBA" id="ARBA00022771"/>
    </source>
</evidence>
<evidence type="ECO:0000256" key="1">
    <source>
        <dbReference type="ARBA" id="ARBA00000900"/>
    </source>
</evidence>
<evidence type="ECO:0000256" key="4">
    <source>
        <dbReference type="ARBA" id="ARBA00022723"/>
    </source>
</evidence>
<organism evidence="13 14">
    <name type="scientific">Penstemon davidsonii</name>
    <dbReference type="NCBI Taxonomy" id="160366"/>
    <lineage>
        <taxon>Eukaryota</taxon>
        <taxon>Viridiplantae</taxon>
        <taxon>Streptophyta</taxon>
        <taxon>Embryophyta</taxon>
        <taxon>Tracheophyta</taxon>
        <taxon>Spermatophyta</taxon>
        <taxon>Magnoliopsida</taxon>
        <taxon>eudicotyledons</taxon>
        <taxon>Gunneridae</taxon>
        <taxon>Pentapetalae</taxon>
        <taxon>asterids</taxon>
        <taxon>lamiids</taxon>
        <taxon>Lamiales</taxon>
        <taxon>Plantaginaceae</taxon>
        <taxon>Cheloneae</taxon>
        <taxon>Penstemon</taxon>
    </lineage>
</organism>
<comment type="function">
    <text evidence="10">Ubiquitin ligase protein which is a component of the N-end rule pathway. Recognizes and binds to proteins bearing specific N-terminal residues that are destabilizing according to the N-end rule, leading to their ubiquitination and subsequent degradation.</text>
</comment>
<feature type="region of interest" description="Disordered" evidence="11">
    <location>
        <begin position="1415"/>
        <end position="1452"/>
    </location>
</feature>
<keyword evidence="6 10" id="KW-0833">Ubl conjugation pathway</keyword>
<comment type="similarity">
    <text evidence="8 10">Belongs to the E3 ubiquitin-protein ligase UBR1-like family.</text>
</comment>
<evidence type="ECO:0000259" key="12">
    <source>
        <dbReference type="PROSITE" id="PS51157"/>
    </source>
</evidence>
<keyword evidence="14" id="KW-1185">Reference proteome</keyword>
<feature type="domain" description="UBR-type" evidence="12">
    <location>
        <begin position="297"/>
        <end position="367"/>
    </location>
</feature>
<evidence type="ECO:0000256" key="10">
    <source>
        <dbReference type="RuleBase" id="RU366018"/>
    </source>
</evidence>
<proteinExistence type="inferred from homology"/>
<comment type="catalytic activity">
    <reaction evidence="1 10">
        <text>S-ubiquitinyl-[E2 ubiquitin-conjugating enzyme]-L-cysteine + [acceptor protein]-L-lysine = [E2 ubiquitin-conjugating enzyme]-L-cysteine + N(6)-ubiquitinyl-[acceptor protein]-L-lysine.</text>
        <dbReference type="EC" id="2.3.2.27"/>
    </reaction>
</comment>
<name>A0ABR0CX87_9LAMI</name>
<dbReference type="InterPro" id="IPR044046">
    <property type="entry name" value="E3_ligase_UBR-like_C"/>
</dbReference>
<sequence length="2205" mass="246629">MSFLQQHVSYFDRNKDGVIYPWESFAGSCDLGYSNIFSVFLTISFHGLFSYATLPGWIPSLLFPIYVANIHKDKHGSDTGIYDYDGMFVQMNFDNLVKRYANTKPDKLTLGELWKMTEEHKAIFDFVGWIITKTEFGLLYFLAKDEDGFLSREAFYQFYDGTLFYNIARKHNEELGSESSAVIQCSCIDWIRKMFRMEIDSPESTAPSHYDLIIQRLSLLGIPEVNLNQGQRGFVDFVKNNGFHIDVLVSAILPPDEEEVDEDSFRESLIWLQWLMFEGEPDAALDHLGKLTANQRGVCGAVWGNNDIAYRCRTCEHDPTCAICVPCFENGNHKGHDYSVIYTGGGCCDCGDITAWKREGFCSKHKGAEQIQPLPEHVAKSLGPVLDFLLSYWKDKLLSARSVTEESPRAVDLAAELIKAADDLTSVVVEMLLDFCEHSESLLSFISGRVYSSAGLLDILLRAERFMNDSVIGKLHELLLKLLGEPIFKYEFAKVFVGYYPSIVNTAISEHSDTAFKKYSLLSTFSVQILTVPTLTPRLVEEMNLLGVLLQCLGNIFSSCAGEDGRLQVAKWANLYDTTLRVVEDIRFVMSHSAVPKYLCHNRRELVRAWMRLLASVQGMNAQKRERGSHIEEENETVHLPFVLCHSISNILSLLVAGAFSVSSNEDTNEEASFSTYKIECEDQDNLRHAKVGRLSQESSVGRVTGKSALDNETKGAESFPIPSSALWLVYECLRSMESWLGLDNTVGPLSALSLKANSSGNNFLALKRTLSKFRRGRYIFKSSTSSSSKPTISSEALTKQSLSPSHGGFHIGAGLEYGQPTGQEAGVGSNEDNMLEGESISELEGLRVLSLSEWPDITYDVSSQDISVHIPLHRLLSMVLRRALKECYGESTIYVPSASYADRSFPRCGDFLAQMLEGCHPCGFSAFVMEHPLRIRVFCAEVHAGMWRRNGDAPILFSEWYRSVRWSEQGQEFDLFLLQCCAALAPPDLYVQRILERFGLSDYLSLNLEQPSEHEPVLVAEMLTLLIQIVKERRFCGLTSAECLQRELVYKLSIGDATRSQLVKSLPRDLSKIDKLQEVLDTVAEYSHPSGMTQGMYRLRSLYWKELDLYHLRWTSRDQQAAEERYSRFCNVSALTTQLPRWTKIYYPLRGIAKVATCKTLLQIVRAVLFYAVSADKLTTSRAPDGVLITALHLLALALDVCRVHKESSDPLCYVGDVVPLLAFASEEICTSKYGDQSMLSLLVSLMRMHEKETTENFVEAGNCNLSSLILNLIKTFVELEPGCMSKLQKLAPQLANQFSHSILNSNTKDLEWSSDTEKRKAKSRERQAAILEKMRAQQSKFLESFKSDGDDEKDDVKSEQVCDSEVTNESQEPNQVICSLCHDPKSKNPVSFLVLLQKSRLLSFVEREPPTWEQVGRSGKEHVSDSTTTNADISSNSIMDGSETVNSSQSEEFIQSAVDNFASMGQPKEVKAFIEFVKARFPSIKNVQLPCMSNNAREKTSSSLGVWEEDMYSLIRGFPSSLNNLDSQNNDERFSTAGSSTERIGNAETLLLGKYISALAKEPLDLPSASQKGCSHGDRMQSDPNTVHPGYGKFGPSGVDGIYISSCGHAVHQGCLDRFTRRIIFEGGHIVDPDQGEFLCPVCRGLANSVLPALPEDWRNLSQPPGGSTINFADASSPSSSSDIAGSLRLEDALSLLRRAANIAGSDENLNALPSRNVRLRPNLEPILRLLCGMYYPGQNKISETGRVSHALILWDTLKYSLMSTEIAGRSRKSSLSPNYSLDALYKELNSSSGFILSLLLNVIQSTRTTNSPTVLLRLRGMQLFVRSLCYGTSPNAASNDSCQLGGNMLCILESAEEVQYPDIQLWRRATEPVLAHDSFSSLMWILFCLPWPVLSCKESYLSLVHVFYVVTVTQAIITCCRKSKSIEIESRDSLITDIYRVMEECGEAVQCFDSSNVDPVYDDINDSIRSLTFPYLRRCALLWKLINCSNSMPFSGDGASDGLECPISTVEELSEVEKLEKMFSIPSLGLIVNDEKSRATALKWLGHFTKAFRACNHRVSRFAPAVPFKLMFLPHLYQDLLQRYIKRWCPDCGAVKEEPALCLLCGKLCSPNWKTCCRESGCQTHAMACGGGIGVFLLIRRTTILLQRSARQAPWPSPYLDAFGEEDVEMHRGKPLFLNEERYAALTHMSGVCEWVGVLTLP</sequence>
<dbReference type="Proteomes" id="UP001291926">
    <property type="component" value="Unassembled WGS sequence"/>
</dbReference>
<dbReference type="PANTHER" id="PTHR21497">
    <property type="entry name" value="UBIQUITIN LIGASE E3 ALPHA-RELATED"/>
    <property type="match status" value="1"/>
</dbReference>
<dbReference type="PANTHER" id="PTHR21497:SF53">
    <property type="entry name" value="E3 UBIQUITIN-PROTEIN LIGASE PRT6"/>
    <property type="match status" value="1"/>
</dbReference>
<evidence type="ECO:0000313" key="13">
    <source>
        <dbReference type="EMBL" id="KAK4480953.1"/>
    </source>
</evidence>
<evidence type="ECO:0000256" key="6">
    <source>
        <dbReference type="ARBA" id="ARBA00022786"/>
    </source>
</evidence>
<dbReference type="SMART" id="SM00396">
    <property type="entry name" value="ZnF_UBR1"/>
    <property type="match status" value="1"/>
</dbReference>
<dbReference type="Gene3D" id="2.10.110.30">
    <property type="match status" value="1"/>
</dbReference>
<dbReference type="CDD" id="cd19673">
    <property type="entry name" value="UBR-box_UBR3"/>
    <property type="match status" value="1"/>
</dbReference>
<feature type="region of interest" description="Disordered" evidence="11">
    <location>
        <begin position="783"/>
        <end position="804"/>
    </location>
</feature>
<evidence type="ECO:0000256" key="3">
    <source>
        <dbReference type="ARBA" id="ARBA00022679"/>
    </source>
</evidence>
<reference evidence="13 14" key="1">
    <citation type="journal article" date="2023" name="bioRxiv">
        <title>Genome report: Whole genome sequence and annotation of Penstemon davidsonii.</title>
        <authorList>
            <person name="Ostevik K.L."/>
            <person name="Alabady M."/>
            <person name="Zhang M."/>
            <person name="Rausher M.D."/>
        </authorList>
    </citation>
    <scope>NUCLEOTIDE SEQUENCE [LARGE SCALE GENOMIC DNA]</scope>
    <source>
        <strain evidence="13">DNT005</strain>
        <tissue evidence="13">Whole leaf</tissue>
    </source>
</reference>
<feature type="compositionally biased region" description="Low complexity" evidence="11">
    <location>
        <begin position="783"/>
        <end position="795"/>
    </location>
</feature>